<keyword evidence="4" id="KW-1185">Reference proteome</keyword>
<dbReference type="Pfam" id="PF00857">
    <property type="entry name" value="Isochorismatase"/>
    <property type="match status" value="1"/>
</dbReference>
<protein>
    <submittedName>
        <fullName evidence="3">Isochorismatase family protein</fullName>
    </submittedName>
</protein>
<dbReference type="AlphaFoldDB" id="A0A4Y5Z0C4"/>
<gene>
    <name evidence="3" type="ORF">FIV34_02425</name>
</gene>
<dbReference type="RefSeq" id="WP_139979321.1">
    <property type="nucleotide sequence ID" value="NZ_CP041046.1"/>
</dbReference>
<evidence type="ECO:0000313" key="3">
    <source>
        <dbReference type="EMBL" id="QDE38135.1"/>
    </source>
</evidence>
<dbReference type="SUPFAM" id="SSF52499">
    <property type="entry name" value="Isochorismatase-like hydrolases"/>
    <property type="match status" value="1"/>
</dbReference>
<dbReference type="InterPro" id="IPR050272">
    <property type="entry name" value="Isochorismatase-like_hydrls"/>
</dbReference>
<dbReference type="GO" id="GO:0016787">
    <property type="term" value="F:hydrolase activity"/>
    <property type="evidence" value="ECO:0007669"/>
    <property type="project" value="UniProtKB-KW"/>
</dbReference>
<sequence>MALTQLDVNAALIVIDLQQGIVNLPVASPAAPVVEKAAAIARAFRETKRPVVLVNVDAGAPGRTDSGVPQVPQDPAFKSFVPELEQVPTDHVVTKKRWGAFQTTDLDRHLRGLNVEQIVILGIATSIGVESTARYASELGYNVVLVTDAMADLNADAHHNSITRIFPRLGETTSTAELLAKIG</sequence>
<evidence type="ECO:0000259" key="2">
    <source>
        <dbReference type="Pfam" id="PF00857"/>
    </source>
</evidence>
<dbReference type="KEGG" id="lpy:FIV34_02425"/>
<dbReference type="Gene3D" id="3.40.50.850">
    <property type="entry name" value="Isochorismatase-like"/>
    <property type="match status" value="1"/>
</dbReference>
<dbReference type="CDD" id="cd00431">
    <property type="entry name" value="cysteine_hydrolases"/>
    <property type="match status" value="1"/>
</dbReference>
<dbReference type="PANTHER" id="PTHR43540:SF7">
    <property type="entry name" value="ISOCHORISMATASE FAMILY PROTEIN YECD"/>
    <property type="match status" value="1"/>
</dbReference>
<keyword evidence="1" id="KW-0378">Hydrolase</keyword>
<feature type="domain" description="Isochorismatase-like" evidence="2">
    <location>
        <begin position="10"/>
        <end position="177"/>
    </location>
</feature>
<evidence type="ECO:0000256" key="1">
    <source>
        <dbReference type="ARBA" id="ARBA00022801"/>
    </source>
</evidence>
<reference evidence="3 4" key="1">
    <citation type="submission" date="2019-06" db="EMBL/GenBank/DDBJ databases">
        <title>A complete genome sequence for Luteibacter pinisoli MAH-14.</title>
        <authorList>
            <person name="Baltrus D.A."/>
        </authorList>
    </citation>
    <scope>NUCLEOTIDE SEQUENCE [LARGE SCALE GENOMIC DNA]</scope>
    <source>
        <strain evidence="3 4">MAH-14</strain>
    </source>
</reference>
<dbReference type="InterPro" id="IPR036380">
    <property type="entry name" value="Isochorismatase-like_sf"/>
</dbReference>
<dbReference type="EMBL" id="CP041046">
    <property type="protein sequence ID" value="QDE38135.1"/>
    <property type="molecule type" value="Genomic_DNA"/>
</dbReference>
<proteinExistence type="predicted"/>
<name>A0A4Y5Z0C4_9GAMM</name>
<dbReference type="PANTHER" id="PTHR43540">
    <property type="entry name" value="PEROXYUREIDOACRYLATE/UREIDOACRYLATE AMIDOHYDROLASE-RELATED"/>
    <property type="match status" value="1"/>
</dbReference>
<dbReference type="Proteomes" id="UP000316093">
    <property type="component" value="Chromosome"/>
</dbReference>
<dbReference type="OrthoDB" id="9807387at2"/>
<evidence type="ECO:0000313" key="4">
    <source>
        <dbReference type="Proteomes" id="UP000316093"/>
    </source>
</evidence>
<organism evidence="3 4">
    <name type="scientific">Luteibacter pinisoli</name>
    <dbReference type="NCBI Taxonomy" id="2589080"/>
    <lineage>
        <taxon>Bacteria</taxon>
        <taxon>Pseudomonadati</taxon>
        <taxon>Pseudomonadota</taxon>
        <taxon>Gammaproteobacteria</taxon>
        <taxon>Lysobacterales</taxon>
        <taxon>Rhodanobacteraceae</taxon>
        <taxon>Luteibacter</taxon>
    </lineage>
</organism>
<accession>A0A4Y5Z0C4</accession>
<dbReference type="InterPro" id="IPR000868">
    <property type="entry name" value="Isochorismatase-like_dom"/>
</dbReference>